<reference evidence="6 7" key="1">
    <citation type="submission" date="2015-09" db="EMBL/GenBank/DDBJ databases">
        <authorList>
            <consortium name="Pathogen Informatics"/>
        </authorList>
    </citation>
    <scope>NUCLEOTIDE SEQUENCE [LARGE SCALE GENOMIC DNA]</scope>
    <source>
        <strain evidence="6 7">2789STDY5608860</strain>
    </source>
</reference>
<dbReference type="InterPro" id="IPR011006">
    <property type="entry name" value="CheY-like_superfamily"/>
</dbReference>
<dbReference type="CDD" id="cd16935">
    <property type="entry name" value="HATPase_AgrC-ComD-like"/>
    <property type="match status" value="1"/>
</dbReference>
<feature type="domain" description="HTH LytTR-type" evidence="5">
    <location>
        <begin position="131"/>
        <end position="230"/>
    </location>
</feature>
<name>A0A174DY56_9FIRM</name>
<protein>
    <recommendedName>
        <fullName evidence="1">Stage 0 sporulation protein A homolog</fullName>
    </recommendedName>
</protein>
<dbReference type="EMBL" id="CYYW01000013">
    <property type="protein sequence ID" value="CUO29168.1"/>
    <property type="molecule type" value="Genomic_DNA"/>
</dbReference>
<dbReference type="InterPro" id="IPR032834">
    <property type="entry name" value="NatK-like_C"/>
</dbReference>
<dbReference type="AlphaFoldDB" id="A0A174DY56"/>
<organism evidence="6 7">
    <name type="scientific">Agathobacter rectalis</name>
    <dbReference type="NCBI Taxonomy" id="39491"/>
    <lineage>
        <taxon>Bacteria</taxon>
        <taxon>Bacillati</taxon>
        <taxon>Bacillota</taxon>
        <taxon>Clostridia</taxon>
        <taxon>Lachnospirales</taxon>
        <taxon>Lachnospiraceae</taxon>
        <taxon>Agathobacter</taxon>
    </lineage>
</organism>
<dbReference type="Gene3D" id="3.40.50.2300">
    <property type="match status" value="1"/>
</dbReference>
<dbReference type="GO" id="GO:0000156">
    <property type="term" value="F:phosphorelay response regulator activity"/>
    <property type="evidence" value="ECO:0007669"/>
    <property type="project" value="InterPro"/>
</dbReference>
<dbReference type="Pfam" id="PF04397">
    <property type="entry name" value="LytTR"/>
    <property type="match status" value="1"/>
</dbReference>
<keyword evidence="3" id="KW-0597">Phosphoprotein</keyword>
<dbReference type="PANTHER" id="PTHR37299">
    <property type="entry name" value="TRANSCRIPTIONAL REGULATOR-RELATED"/>
    <property type="match status" value="1"/>
</dbReference>
<dbReference type="RefSeq" id="WP_306754411.1">
    <property type="nucleotide sequence ID" value="NZ_CYYW01000013.1"/>
</dbReference>
<dbReference type="InterPro" id="IPR001789">
    <property type="entry name" value="Sig_transdc_resp-reg_receiver"/>
</dbReference>
<evidence type="ECO:0000256" key="2">
    <source>
        <dbReference type="ARBA" id="ARBA00024867"/>
    </source>
</evidence>
<dbReference type="GO" id="GO:0003677">
    <property type="term" value="F:DNA binding"/>
    <property type="evidence" value="ECO:0007669"/>
    <property type="project" value="InterPro"/>
</dbReference>
<sequence length="448" mass="51909">MNIIICDDRIDDRKNLSDLLSDYGEKKNYEFAITEYDSGEQLCEEQSALEACQILFLDINMQGMDGLKTAMRIKEKYPKLPVVLVTAYMNYALDGYKVKASRFLLKDNLADTIEECMDDLIAEINKNRRILEFRFVEGTIKLYADDIIYIETELHKNVFYTEKGTFQIYKKLDELENEFKDMGFVRAHLSFLVNMRYITKISGYVMTLTTGKKIPVPKARYAQVKREYMLYKGEERIKIAVLTEQNQKNRIADYQDREEIYERQRRKMYDYKNQLSTIQTLIKNGHTNEALSFTQKLTESIAVEMSAINTNHPVVNAVLNQKYRSMQEKHIAVILKVGDLQEICLEEEDIVILLSNLLDNAIRESEKVLKNTGKAVIHLKLECEDHKLIFAIRNPVTEKVEIENDTIKSKRGDHHGIGLLNVKAVVDKYGGDMVLSCDENEFKAVVIL</sequence>
<dbReference type="InterPro" id="IPR007492">
    <property type="entry name" value="LytTR_DNA-bd_dom"/>
</dbReference>
<dbReference type="CDD" id="cd00156">
    <property type="entry name" value="REC"/>
    <property type="match status" value="1"/>
</dbReference>
<feature type="modified residue" description="4-aspartylphosphate" evidence="3">
    <location>
        <position position="58"/>
    </location>
</feature>
<dbReference type="PROSITE" id="PS50930">
    <property type="entry name" value="HTH_LYTTR"/>
    <property type="match status" value="1"/>
</dbReference>
<dbReference type="SMART" id="SM00850">
    <property type="entry name" value="LytTR"/>
    <property type="match status" value="1"/>
</dbReference>
<gene>
    <name evidence="6" type="primary">agrA</name>
    <name evidence="6" type="ORF">ERS852417_01985</name>
</gene>
<proteinExistence type="predicted"/>
<dbReference type="InterPro" id="IPR046947">
    <property type="entry name" value="LytR-like"/>
</dbReference>
<accession>A0A174DY56</accession>
<evidence type="ECO:0000259" key="4">
    <source>
        <dbReference type="PROSITE" id="PS50110"/>
    </source>
</evidence>
<dbReference type="Pfam" id="PF14501">
    <property type="entry name" value="HATPase_c_5"/>
    <property type="match status" value="1"/>
</dbReference>
<dbReference type="SUPFAM" id="SSF55874">
    <property type="entry name" value="ATPase domain of HSP90 chaperone/DNA topoisomerase II/histidine kinase"/>
    <property type="match status" value="1"/>
</dbReference>
<evidence type="ECO:0000313" key="7">
    <source>
        <dbReference type="Proteomes" id="UP000095384"/>
    </source>
</evidence>
<dbReference type="Pfam" id="PF00072">
    <property type="entry name" value="Response_reg"/>
    <property type="match status" value="1"/>
</dbReference>
<comment type="function">
    <text evidence="2">May play the central regulatory role in sporulation. It may be an element of the effector pathway responsible for the activation of sporulation genes in response to nutritional stress. Spo0A may act in concert with spo0H (a sigma factor) to control the expression of some genes that are critical to the sporulation process.</text>
</comment>
<dbReference type="PROSITE" id="PS50110">
    <property type="entry name" value="RESPONSE_REGULATORY"/>
    <property type="match status" value="1"/>
</dbReference>
<dbReference type="Proteomes" id="UP000095384">
    <property type="component" value="Unassembled WGS sequence"/>
</dbReference>
<evidence type="ECO:0000259" key="5">
    <source>
        <dbReference type="PROSITE" id="PS50930"/>
    </source>
</evidence>
<evidence type="ECO:0000256" key="1">
    <source>
        <dbReference type="ARBA" id="ARBA00018672"/>
    </source>
</evidence>
<evidence type="ECO:0000256" key="3">
    <source>
        <dbReference type="PROSITE-ProRule" id="PRU00169"/>
    </source>
</evidence>
<dbReference type="SMART" id="SM00448">
    <property type="entry name" value="REC"/>
    <property type="match status" value="1"/>
</dbReference>
<dbReference type="Gene3D" id="3.30.565.10">
    <property type="entry name" value="Histidine kinase-like ATPase, C-terminal domain"/>
    <property type="match status" value="1"/>
</dbReference>
<evidence type="ECO:0000313" key="6">
    <source>
        <dbReference type="EMBL" id="CUO29168.1"/>
    </source>
</evidence>
<dbReference type="PANTHER" id="PTHR37299:SF1">
    <property type="entry name" value="STAGE 0 SPORULATION PROTEIN A HOMOLOG"/>
    <property type="match status" value="1"/>
</dbReference>
<dbReference type="InterPro" id="IPR036890">
    <property type="entry name" value="HATPase_C_sf"/>
</dbReference>
<dbReference type="Gene3D" id="2.40.50.1020">
    <property type="entry name" value="LytTr DNA-binding domain"/>
    <property type="match status" value="1"/>
</dbReference>
<dbReference type="SUPFAM" id="SSF52172">
    <property type="entry name" value="CheY-like"/>
    <property type="match status" value="1"/>
</dbReference>
<feature type="domain" description="Response regulatory" evidence="4">
    <location>
        <begin position="2"/>
        <end position="121"/>
    </location>
</feature>